<dbReference type="EMBL" id="ML995499">
    <property type="protein sequence ID" value="KAF2137948.1"/>
    <property type="molecule type" value="Genomic_DNA"/>
</dbReference>
<proteinExistence type="predicted"/>
<evidence type="ECO:0000313" key="2">
    <source>
        <dbReference type="Proteomes" id="UP000799438"/>
    </source>
</evidence>
<protein>
    <submittedName>
        <fullName evidence="1">Uncharacterized protein</fullName>
    </submittedName>
</protein>
<sequence>MSAGWGHVQELGDRLGGSLGEIVARADADMSRRSDFPCIPCVSVKMSPTRGGLVAPMPAAI</sequence>
<dbReference type="Proteomes" id="UP000799438">
    <property type="component" value="Unassembled WGS sequence"/>
</dbReference>
<dbReference type="GeneID" id="54298643"/>
<keyword evidence="2" id="KW-1185">Reference proteome</keyword>
<organism evidence="1 2">
    <name type="scientific">Aplosporella prunicola CBS 121167</name>
    <dbReference type="NCBI Taxonomy" id="1176127"/>
    <lineage>
        <taxon>Eukaryota</taxon>
        <taxon>Fungi</taxon>
        <taxon>Dikarya</taxon>
        <taxon>Ascomycota</taxon>
        <taxon>Pezizomycotina</taxon>
        <taxon>Dothideomycetes</taxon>
        <taxon>Dothideomycetes incertae sedis</taxon>
        <taxon>Botryosphaeriales</taxon>
        <taxon>Aplosporellaceae</taxon>
        <taxon>Aplosporella</taxon>
    </lineage>
</organism>
<accession>A0A6A6B2X9</accession>
<dbReference type="AlphaFoldDB" id="A0A6A6B2X9"/>
<gene>
    <name evidence="1" type="ORF">K452DRAFT_291291</name>
</gene>
<reference evidence="1" key="1">
    <citation type="journal article" date="2020" name="Stud. Mycol.">
        <title>101 Dothideomycetes genomes: a test case for predicting lifestyles and emergence of pathogens.</title>
        <authorList>
            <person name="Haridas S."/>
            <person name="Albert R."/>
            <person name="Binder M."/>
            <person name="Bloem J."/>
            <person name="Labutti K."/>
            <person name="Salamov A."/>
            <person name="Andreopoulos B."/>
            <person name="Baker S."/>
            <person name="Barry K."/>
            <person name="Bills G."/>
            <person name="Bluhm B."/>
            <person name="Cannon C."/>
            <person name="Castanera R."/>
            <person name="Culley D."/>
            <person name="Daum C."/>
            <person name="Ezra D."/>
            <person name="Gonzalez J."/>
            <person name="Henrissat B."/>
            <person name="Kuo A."/>
            <person name="Liang C."/>
            <person name="Lipzen A."/>
            <person name="Lutzoni F."/>
            <person name="Magnuson J."/>
            <person name="Mondo S."/>
            <person name="Nolan M."/>
            <person name="Ohm R."/>
            <person name="Pangilinan J."/>
            <person name="Park H.-J."/>
            <person name="Ramirez L."/>
            <person name="Alfaro M."/>
            <person name="Sun H."/>
            <person name="Tritt A."/>
            <person name="Yoshinaga Y."/>
            <person name="Zwiers L.-H."/>
            <person name="Turgeon B."/>
            <person name="Goodwin S."/>
            <person name="Spatafora J."/>
            <person name="Crous P."/>
            <person name="Grigoriev I."/>
        </authorList>
    </citation>
    <scope>NUCLEOTIDE SEQUENCE</scope>
    <source>
        <strain evidence="1">CBS 121167</strain>
    </source>
</reference>
<evidence type="ECO:0000313" key="1">
    <source>
        <dbReference type="EMBL" id="KAF2137948.1"/>
    </source>
</evidence>
<dbReference type="RefSeq" id="XP_033393663.1">
    <property type="nucleotide sequence ID" value="XM_033541147.1"/>
</dbReference>
<name>A0A6A6B2X9_9PEZI</name>